<evidence type="ECO:0000313" key="4">
    <source>
        <dbReference type="EnsemblFungi" id="MAPG_11400T0"/>
    </source>
</evidence>
<dbReference type="Proteomes" id="UP000011715">
    <property type="component" value="Unassembled WGS sequence"/>
</dbReference>
<sequence>MKASFSVVVLAFTGTLLAAPTTIAPPHKFTCTPGVEWAAYRYCDLCSESEMLHKAGTLDINHLDLRFLLPLRAPASHGVTSRLFAPQLQSPSTSRSVYGRARPTGRNTLVNHRGYLRPSKDGVFRLRVTGAVGDTLVFWHGDKAKGAYSVANADYRTNSGAAAARDGWRDDEYRFEVAAGEIVPFRVIWSNGRNGDGLEGVRILDSDESVVLGAFSLENDQVVTSCSGEGAPEGAEPWGRWEVDLRPVFYPDF</sequence>
<evidence type="ECO:0000256" key="1">
    <source>
        <dbReference type="SAM" id="SignalP"/>
    </source>
</evidence>
<dbReference type="EMBL" id="GL876981">
    <property type="protein sequence ID" value="KLU92456.1"/>
    <property type="molecule type" value="Genomic_DNA"/>
</dbReference>
<name>A0A0C4EF66_MAGP6</name>
<dbReference type="Gene3D" id="2.60.120.1560">
    <property type="match status" value="1"/>
</dbReference>
<reference evidence="3" key="3">
    <citation type="submission" date="2011-03" db="EMBL/GenBank/DDBJ databases">
        <title>Annotation of Magnaporthe poae ATCC 64411.</title>
        <authorList>
            <person name="Ma L.-J."/>
            <person name="Dead R."/>
            <person name="Young S.K."/>
            <person name="Zeng Q."/>
            <person name="Gargeya S."/>
            <person name="Fitzgerald M."/>
            <person name="Haas B."/>
            <person name="Abouelleil A."/>
            <person name="Alvarado L."/>
            <person name="Arachchi H.M."/>
            <person name="Berlin A."/>
            <person name="Brown A."/>
            <person name="Chapman S.B."/>
            <person name="Chen Z."/>
            <person name="Dunbar C."/>
            <person name="Freedman E."/>
            <person name="Gearin G."/>
            <person name="Gellesch M."/>
            <person name="Goldberg J."/>
            <person name="Griggs A."/>
            <person name="Gujja S."/>
            <person name="Heiman D."/>
            <person name="Howarth C."/>
            <person name="Larson L."/>
            <person name="Lui A."/>
            <person name="MacDonald P.J.P."/>
            <person name="Mehta T."/>
            <person name="Montmayeur A."/>
            <person name="Murphy C."/>
            <person name="Neiman D."/>
            <person name="Pearson M."/>
            <person name="Priest M."/>
            <person name="Roberts A."/>
            <person name="Saif S."/>
            <person name="Shea T."/>
            <person name="Shenoy N."/>
            <person name="Sisk P."/>
            <person name="Stolte C."/>
            <person name="Sykes S."/>
            <person name="Yandava C."/>
            <person name="Wortman J."/>
            <person name="Nusbaum C."/>
            <person name="Birren B."/>
        </authorList>
    </citation>
    <scope>NUCLEOTIDE SEQUENCE</scope>
    <source>
        <strain evidence="3">ATCC 64411</strain>
    </source>
</reference>
<reference evidence="5" key="2">
    <citation type="submission" date="2010-05" db="EMBL/GenBank/DDBJ databases">
        <title>The genome sequence of Magnaporthe poae strain ATCC 64411.</title>
        <authorList>
            <person name="Ma L.-J."/>
            <person name="Dead R."/>
            <person name="Young S."/>
            <person name="Zeng Q."/>
            <person name="Koehrsen M."/>
            <person name="Alvarado L."/>
            <person name="Berlin A."/>
            <person name="Chapman S.B."/>
            <person name="Chen Z."/>
            <person name="Freedman E."/>
            <person name="Gellesch M."/>
            <person name="Goldberg J."/>
            <person name="Griggs A."/>
            <person name="Gujja S."/>
            <person name="Heilman E.R."/>
            <person name="Heiman D."/>
            <person name="Hepburn T."/>
            <person name="Howarth C."/>
            <person name="Jen D."/>
            <person name="Larson L."/>
            <person name="Mehta T."/>
            <person name="Neiman D."/>
            <person name="Pearson M."/>
            <person name="Roberts A."/>
            <person name="Saif S."/>
            <person name="Shea T."/>
            <person name="Shenoy N."/>
            <person name="Sisk P."/>
            <person name="Stolte C."/>
            <person name="Sykes S."/>
            <person name="Walk T."/>
            <person name="White J."/>
            <person name="Yandava C."/>
            <person name="Haas B."/>
            <person name="Nusbaum C."/>
            <person name="Birren B."/>
        </authorList>
    </citation>
    <scope>NUCLEOTIDE SEQUENCE [LARGE SCALE GENOMIC DNA]</scope>
    <source>
        <strain evidence="5">ATCC 64411 / 73-15</strain>
    </source>
</reference>
<dbReference type="VEuPathDB" id="FungiDB:MAPG_11400"/>
<dbReference type="AlphaFoldDB" id="A0A0C4EF66"/>
<organism evidence="4 5">
    <name type="scientific">Magnaporthiopsis poae (strain ATCC 64411 / 73-15)</name>
    <name type="common">Kentucky bluegrass fungus</name>
    <name type="synonym">Magnaporthe poae</name>
    <dbReference type="NCBI Taxonomy" id="644358"/>
    <lineage>
        <taxon>Eukaryota</taxon>
        <taxon>Fungi</taxon>
        <taxon>Dikarya</taxon>
        <taxon>Ascomycota</taxon>
        <taxon>Pezizomycotina</taxon>
        <taxon>Sordariomycetes</taxon>
        <taxon>Sordariomycetidae</taxon>
        <taxon>Magnaporthales</taxon>
        <taxon>Magnaporthaceae</taxon>
        <taxon>Magnaporthiopsis</taxon>
    </lineage>
</organism>
<dbReference type="EnsemblFungi" id="MAPG_11400T0">
    <property type="protein sequence ID" value="MAPG_11400T0"/>
    <property type="gene ID" value="MAPG_11400"/>
</dbReference>
<reference evidence="4" key="4">
    <citation type="journal article" date="2015" name="G3 (Bethesda)">
        <title>Genome sequences of three phytopathogenic species of the Magnaporthaceae family of fungi.</title>
        <authorList>
            <person name="Okagaki L.H."/>
            <person name="Nunes C.C."/>
            <person name="Sailsbery J."/>
            <person name="Clay B."/>
            <person name="Brown D."/>
            <person name="John T."/>
            <person name="Oh Y."/>
            <person name="Young N."/>
            <person name="Fitzgerald M."/>
            <person name="Haas B.J."/>
            <person name="Zeng Q."/>
            <person name="Young S."/>
            <person name="Adiconis X."/>
            <person name="Fan L."/>
            <person name="Levin J.Z."/>
            <person name="Mitchell T.K."/>
            <person name="Okubara P.A."/>
            <person name="Farman M.L."/>
            <person name="Kohn L.M."/>
            <person name="Birren B."/>
            <person name="Ma L.-J."/>
            <person name="Dean R.A."/>
        </authorList>
    </citation>
    <scope>NUCLEOTIDE SEQUENCE</scope>
    <source>
        <strain evidence="4">ATCC 64411 / 73-15</strain>
    </source>
</reference>
<feature type="chain" id="PRO_5009386060" description="GLEYA adhesin domain-containing protein" evidence="1">
    <location>
        <begin position="19"/>
        <end position="253"/>
    </location>
</feature>
<evidence type="ECO:0000313" key="3">
    <source>
        <dbReference type="EMBL" id="KLU92456.1"/>
    </source>
</evidence>
<keyword evidence="1" id="KW-0732">Signal</keyword>
<reference evidence="3" key="1">
    <citation type="submission" date="2010-05" db="EMBL/GenBank/DDBJ databases">
        <title>The Genome Sequence of Magnaporthe poae strain ATCC 64411.</title>
        <authorList>
            <consortium name="The Broad Institute Genome Sequencing Platform"/>
            <consortium name="Broad Institute Genome Sequencing Center for Infectious Disease"/>
            <person name="Ma L.-J."/>
            <person name="Dead R."/>
            <person name="Young S."/>
            <person name="Zeng Q."/>
            <person name="Koehrsen M."/>
            <person name="Alvarado L."/>
            <person name="Berlin A."/>
            <person name="Chapman S.B."/>
            <person name="Chen Z."/>
            <person name="Freedman E."/>
            <person name="Gellesch M."/>
            <person name="Goldberg J."/>
            <person name="Griggs A."/>
            <person name="Gujja S."/>
            <person name="Heilman E.R."/>
            <person name="Heiman D."/>
            <person name="Hepburn T."/>
            <person name="Howarth C."/>
            <person name="Jen D."/>
            <person name="Larson L."/>
            <person name="Mehta T."/>
            <person name="Neiman D."/>
            <person name="Pearson M."/>
            <person name="Roberts A."/>
            <person name="Saif S."/>
            <person name="Shea T."/>
            <person name="Shenoy N."/>
            <person name="Sisk P."/>
            <person name="Stolte C."/>
            <person name="Sykes S."/>
            <person name="Walk T."/>
            <person name="White J."/>
            <person name="Yandava C."/>
            <person name="Haas B."/>
            <person name="Nusbaum C."/>
            <person name="Birren B."/>
        </authorList>
    </citation>
    <scope>NUCLEOTIDE SEQUENCE</scope>
    <source>
        <strain evidence="3">ATCC 64411</strain>
    </source>
</reference>
<dbReference type="Pfam" id="PF10528">
    <property type="entry name" value="GLEYA"/>
    <property type="match status" value="1"/>
</dbReference>
<proteinExistence type="predicted"/>
<dbReference type="InterPro" id="IPR018871">
    <property type="entry name" value="GLEYA_adhesin_domain"/>
</dbReference>
<protein>
    <recommendedName>
        <fullName evidence="2">GLEYA adhesin domain-containing protein</fullName>
    </recommendedName>
</protein>
<feature type="domain" description="GLEYA adhesin" evidence="2">
    <location>
        <begin position="109"/>
        <end position="194"/>
    </location>
</feature>
<evidence type="ECO:0000313" key="5">
    <source>
        <dbReference type="Proteomes" id="UP000011715"/>
    </source>
</evidence>
<dbReference type="STRING" id="644358.A0A0C4EF66"/>
<dbReference type="EMBL" id="ADBL01002810">
    <property type="status" value="NOT_ANNOTATED_CDS"/>
    <property type="molecule type" value="Genomic_DNA"/>
</dbReference>
<gene>
    <name evidence="3" type="ORF">MAPG_11400</name>
</gene>
<keyword evidence="5" id="KW-1185">Reference proteome</keyword>
<accession>A0A0C4EF66</accession>
<dbReference type="OrthoDB" id="5145230at2759"/>
<feature type="signal peptide" evidence="1">
    <location>
        <begin position="1"/>
        <end position="18"/>
    </location>
</feature>
<dbReference type="eggNOG" id="ENOG502RX25">
    <property type="taxonomic scope" value="Eukaryota"/>
</dbReference>
<reference evidence="4" key="5">
    <citation type="submission" date="2015-06" db="UniProtKB">
        <authorList>
            <consortium name="EnsemblFungi"/>
        </authorList>
    </citation>
    <scope>IDENTIFICATION</scope>
    <source>
        <strain evidence="4">ATCC 64411</strain>
    </source>
</reference>
<evidence type="ECO:0000259" key="2">
    <source>
        <dbReference type="Pfam" id="PF10528"/>
    </source>
</evidence>